<organism evidence="2 3">
    <name type="scientific">Candidatus Nitrospira nitrosa</name>
    <dbReference type="NCBI Taxonomy" id="1742972"/>
    <lineage>
        <taxon>Bacteria</taxon>
        <taxon>Pseudomonadati</taxon>
        <taxon>Nitrospirota</taxon>
        <taxon>Nitrospiria</taxon>
        <taxon>Nitrospirales</taxon>
        <taxon>Nitrospiraceae</taxon>
        <taxon>Nitrospira</taxon>
    </lineage>
</organism>
<dbReference type="RefSeq" id="WP_090742626.1">
    <property type="nucleotide sequence ID" value="NZ_CZQA01000001.1"/>
</dbReference>
<reference evidence="2 3" key="1">
    <citation type="submission" date="2015-10" db="EMBL/GenBank/DDBJ databases">
        <authorList>
            <person name="Gilbert D.G."/>
        </authorList>
    </citation>
    <scope>NUCLEOTIDE SEQUENCE [LARGE SCALE GENOMIC DNA]</scope>
    <source>
        <strain evidence="2">COMA1</strain>
    </source>
</reference>
<keyword evidence="3" id="KW-1185">Reference proteome</keyword>
<keyword evidence="1" id="KW-1133">Transmembrane helix</keyword>
<evidence type="ECO:0008006" key="4">
    <source>
        <dbReference type="Google" id="ProtNLM"/>
    </source>
</evidence>
<gene>
    <name evidence="2" type="ORF">COMA1_10256</name>
</gene>
<keyword evidence="1" id="KW-0812">Transmembrane</keyword>
<keyword evidence="1" id="KW-0472">Membrane</keyword>
<sequence length="154" mass="17347">MKERERLYTRAVGAWLGCVIAAGAMIWPSTGSAKEILFVARDLDDQQAVWLPRDIILQPSTDFTEPLIFRFDNPTARTHVFEAPGLLESVEEGGLRISRPIRITIAPDETEQIVVDRSRITRDALTEGKPVTYRFYCPLHRADDDMGGSITVMK</sequence>
<dbReference type="AlphaFoldDB" id="A0A0S4L4Z8"/>
<dbReference type="Proteomes" id="UP000199032">
    <property type="component" value="Unassembled WGS sequence"/>
</dbReference>
<evidence type="ECO:0000256" key="1">
    <source>
        <dbReference type="SAM" id="Phobius"/>
    </source>
</evidence>
<accession>A0A0S4L4Z8</accession>
<evidence type="ECO:0000313" key="2">
    <source>
        <dbReference type="EMBL" id="CUS31760.1"/>
    </source>
</evidence>
<feature type="transmembrane region" description="Helical" evidence="1">
    <location>
        <begin position="7"/>
        <end position="27"/>
    </location>
</feature>
<proteinExistence type="predicted"/>
<dbReference type="STRING" id="1742972.COMA1_10256"/>
<name>A0A0S4L4Z8_9BACT</name>
<dbReference type="OrthoDB" id="9801070at2"/>
<evidence type="ECO:0000313" key="3">
    <source>
        <dbReference type="Proteomes" id="UP000199032"/>
    </source>
</evidence>
<protein>
    <recommendedName>
        <fullName evidence="4">EfeO-type cupredoxin-like domain-containing protein</fullName>
    </recommendedName>
</protein>
<dbReference type="EMBL" id="CZQA01000001">
    <property type="protein sequence ID" value="CUS31760.1"/>
    <property type="molecule type" value="Genomic_DNA"/>
</dbReference>